<feature type="non-terminal residue" evidence="2">
    <location>
        <position position="113"/>
    </location>
</feature>
<proteinExistence type="predicted"/>
<evidence type="ECO:0000313" key="2">
    <source>
        <dbReference type="EMBL" id="RCI16197.1"/>
    </source>
</evidence>
<dbReference type="EMBL" id="LKCN02000001">
    <property type="protein sequence ID" value="RCI16197.1"/>
    <property type="molecule type" value="Genomic_DNA"/>
</dbReference>
<name>A0A367LP88_9HYPO</name>
<sequence length="113" mass="12731">MLFGRKNSMTEPLLRAITTILLFIISHINGLVYHPVACSNSAMNIVDGNSIVNGNRTASVLGDVDGGYRFGELDSAVYRPHHSMGHEPRAHLPCHEHLLRTFRSEWMYGTYLY</sequence>
<evidence type="ECO:0000256" key="1">
    <source>
        <dbReference type="SAM" id="Phobius"/>
    </source>
</evidence>
<keyword evidence="1" id="KW-1133">Transmembrane helix</keyword>
<evidence type="ECO:0000313" key="3">
    <source>
        <dbReference type="Proteomes" id="UP000253664"/>
    </source>
</evidence>
<keyword evidence="3" id="KW-1185">Reference proteome</keyword>
<comment type="caution">
    <text evidence="2">The sequence shown here is derived from an EMBL/GenBank/DDBJ whole genome shotgun (WGS) entry which is preliminary data.</text>
</comment>
<dbReference type="AlphaFoldDB" id="A0A367LP88"/>
<dbReference type="Proteomes" id="UP000253664">
    <property type="component" value="Unassembled WGS sequence"/>
</dbReference>
<gene>
    <name evidence="2" type="ORF">L249_2112</name>
</gene>
<keyword evidence="1" id="KW-0472">Membrane</keyword>
<reference evidence="2 3" key="1">
    <citation type="journal article" date="2015" name="BMC Genomics">
        <title>Insights from the genome of Ophiocordyceps polyrhachis-furcata to pathogenicity and host specificity in insect fungi.</title>
        <authorList>
            <person name="Wichadakul D."/>
            <person name="Kobmoo N."/>
            <person name="Ingsriswang S."/>
            <person name="Tangphatsornruang S."/>
            <person name="Chantasingh D."/>
            <person name="Luangsa-ard J.J."/>
            <person name="Eurwilaichitr L."/>
        </authorList>
    </citation>
    <scope>NUCLEOTIDE SEQUENCE [LARGE SCALE GENOMIC DNA]</scope>
    <source>
        <strain evidence="2 3">BCC 54312</strain>
    </source>
</reference>
<protein>
    <submittedName>
        <fullName evidence="2">Uncharacterized protein</fullName>
    </submittedName>
</protein>
<organism evidence="2 3">
    <name type="scientific">Ophiocordyceps polyrhachis-furcata BCC 54312</name>
    <dbReference type="NCBI Taxonomy" id="1330021"/>
    <lineage>
        <taxon>Eukaryota</taxon>
        <taxon>Fungi</taxon>
        <taxon>Dikarya</taxon>
        <taxon>Ascomycota</taxon>
        <taxon>Pezizomycotina</taxon>
        <taxon>Sordariomycetes</taxon>
        <taxon>Hypocreomycetidae</taxon>
        <taxon>Hypocreales</taxon>
        <taxon>Ophiocordycipitaceae</taxon>
        <taxon>Ophiocordyceps</taxon>
    </lineage>
</organism>
<keyword evidence="1" id="KW-0812">Transmembrane</keyword>
<accession>A0A367LP88</accession>
<feature type="transmembrane region" description="Helical" evidence="1">
    <location>
        <begin position="12"/>
        <end position="33"/>
    </location>
</feature>